<name>A0AAW0NTL9_9GOBI</name>
<evidence type="ECO:0000313" key="3">
    <source>
        <dbReference type="Proteomes" id="UP001460270"/>
    </source>
</evidence>
<feature type="region of interest" description="Disordered" evidence="1">
    <location>
        <begin position="34"/>
        <end position="83"/>
    </location>
</feature>
<proteinExistence type="predicted"/>
<evidence type="ECO:0000256" key="1">
    <source>
        <dbReference type="SAM" id="MobiDB-lite"/>
    </source>
</evidence>
<protein>
    <submittedName>
        <fullName evidence="2">Uncharacterized protein</fullName>
    </submittedName>
</protein>
<dbReference type="AlphaFoldDB" id="A0AAW0NTL9"/>
<feature type="region of interest" description="Disordered" evidence="1">
    <location>
        <begin position="1"/>
        <end position="20"/>
    </location>
</feature>
<reference evidence="3" key="1">
    <citation type="submission" date="2024-04" db="EMBL/GenBank/DDBJ databases">
        <title>Salinicola lusitanus LLJ914,a marine bacterium isolated from the Okinawa Trough.</title>
        <authorList>
            <person name="Li J."/>
        </authorList>
    </citation>
    <scope>NUCLEOTIDE SEQUENCE [LARGE SCALE GENOMIC DNA]</scope>
</reference>
<evidence type="ECO:0000313" key="2">
    <source>
        <dbReference type="EMBL" id="KAK7899254.1"/>
    </source>
</evidence>
<dbReference type="Proteomes" id="UP001460270">
    <property type="component" value="Unassembled WGS sequence"/>
</dbReference>
<feature type="compositionally biased region" description="Low complexity" evidence="1">
    <location>
        <begin position="53"/>
        <end position="62"/>
    </location>
</feature>
<dbReference type="EMBL" id="JBBPFD010000014">
    <property type="protein sequence ID" value="KAK7899254.1"/>
    <property type="molecule type" value="Genomic_DNA"/>
</dbReference>
<comment type="caution">
    <text evidence="2">The sequence shown here is derived from an EMBL/GenBank/DDBJ whole genome shotgun (WGS) entry which is preliminary data.</text>
</comment>
<sequence>MCQRTTTRSSSTTSESVPALVSFTEERRLLEPLEAEVGQSITGESRSRESRAEASVQAEQAACRLHSARPRSAPPAKTPRHANLLLELTAPPAAGQSQSEEQRCVPLAGLGTLQLLLERSQASQETWSLQHVLGLPQGLPSVEHAQNTSLMGDPEQLLMSWFLLTWRSSGSTPSSSSLKH</sequence>
<accession>A0AAW0NTL9</accession>
<organism evidence="2 3">
    <name type="scientific">Mugilogobius chulae</name>
    <name type="common">yellowstripe goby</name>
    <dbReference type="NCBI Taxonomy" id="88201"/>
    <lineage>
        <taxon>Eukaryota</taxon>
        <taxon>Metazoa</taxon>
        <taxon>Chordata</taxon>
        <taxon>Craniata</taxon>
        <taxon>Vertebrata</taxon>
        <taxon>Euteleostomi</taxon>
        <taxon>Actinopterygii</taxon>
        <taxon>Neopterygii</taxon>
        <taxon>Teleostei</taxon>
        <taxon>Neoteleostei</taxon>
        <taxon>Acanthomorphata</taxon>
        <taxon>Gobiaria</taxon>
        <taxon>Gobiiformes</taxon>
        <taxon>Gobioidei</taxon>
        <taxon>Gobiidae</taxon>
        <taxon>Gobionellinae</taxon>
        <taxon>Mugilogobius</taxon>
    </lineage>
</organism>
<gene>
    <name evidence="2" type="ORF">WMY93_020107</name>
</gene>
<keyword evidence="3" id="KW-1185">Reference proteome</keyword>
<feature type="compositionally biased region" description="Low complexity" evidence="1">
    <location>
        <begin position="1"/>
        <end position="16"/>
    </location>
</feature>